<keyword evidence="2" id="KW-1003">Cell membrane</keyword>
<evidence type="ECO:0000313" key="11">
    <source>
        <dbReference type="Proteomes" id="UP000325307"/>
    </source>
</evidence>
<evidence type="ECO:0000256" key="5">
    <source>
        <dbReference type="ARBA" id="ARBA00022989"/>
    </source>
</evidence>
<keyword evidence="6 9" id="KW-0472">Membrane</keyword>
<feature type="compositionally biased region" description="Gly residues" evidence="8">
    <location>
        <begin position="526"/>
        <end position="540"/>
    </location>
</feature>
<feature type="transmembrane region" description="Helical" evidence="9">
    <location>
        <begin position="419"/>
        <end position="437"/>
    </location>
</feature>
<evidence type="ECO:0000256" key="1">
    <source>
        <dbReference type="ARBA" id="ARBA00004651"/>
    </source>
</evidence>
<evidence type="ECO:0000256" key="6">
    <source>
        <dbReference type="ARBA" id="ARBA00023136"/>
    </source>
</evidence>
<feature type="transmembrane region" description="Helical" evidence="9">
    <location>
        <begin position="251"/>
        <end position="272"/>
    </location>
</feature>
<dbReference type="RefSeq" id="WP_149956619.1">
    <property type="nucleotide sequence ID" value="NZ_BKDJ01000006.1"/>
</dbReference>
<evidence type="ECO:0000313" key="10">
    <source>
        <dbReference type="EMBL" id="GER23010.1"/>
    </source>
</evidence>
<sequence length="540" mass="57746">MEPHPPGPPARPSGRPVRITAPTRNDPLLRRLAEVAGGPLGRHADPGRVNPGFWSLERVLIAMTVVAAILAVLAKNACRVNGWGGTGSFAWGCYSDWPSLFTGRGFAGNPWAAFAPGAEFEYPVLMGAVAGLIAWLVPPDAGNRALVFFDLNVLAVVGLWLAAVIATARSAGRRPWDAAMVALAPGIILASTINWDMWAVALLALAVLAWSRDKPLLAGVLVGLGTAMKLYPVLFFGAVAVLALRTGRWRPLALSGAGAAGAWGAVNLPFALANFEAWAYFFEFTRDREAGWSSLWNAWNTLAAALPGAPRFDAASINAAGFWLFAASCAGIAALGLLAPRRPRFAQLLFLVVASFILFNKVYSPQFVVWLVPLAVLAWPRWRDFLAWQLVEALHFWAIWMHLYAITADIKPQHTFPESFYVLAVFGHMAATGYLMYRVVRSMMDPERDPVRRVGQEDPQAGPFAGAPDRFTLRWPRASEAVRAARAGTARGRRFAQPPFDPSTEPPTGPPAGPNSAPPGPPAAGAGSGVPGAGNGARNG</sequence>
<feature type="region of interest" description="Disordered" evidence="8">
    <location>
        <begin position="450"/>
        <end position="470"/>
    </location>
</feature>
<evidence type="ECO:0000256" key="9">
    <source>
        <dbReference type="SAM" id="Phobius"/>
    </source>
</evidence>
<comment type="similarity">
    <text evidence="7">Belongs to the glycosyltransferase 87 family.</text>
</comment>
<name>A0A5A7NQD1_9MICC</name>
<evidence type="ECO:0000256" key="3">
    <source>
        <dbReference type="ARBA" id="ARBA00022679"/>
    </source>
</evidence>
<protein>
    <submittedName>
        <fullName evidence="10">Membrane protein</fullName>
    </submittedName>
</protein>
<feature type="transmembrane region" description="Helical" evidence="9">
    <location>
        <begin position="178"/>
        <end position="210"/>
    </location>
</feature>
<dbReference type="OrthoDB" id="3348156at2"/>
<keyword evidence="3" id="KW-0808">Transferase</keyword>
<accession>A0A5A7NQD1</accession>
<feature type="transmembrane region" description="Helical" evidence="9">
    <location>
        <begin position="120"/>
        <end position="138"/>
    </location>
</feature>
<comment type="subcellular location">
    <subcellularLocation>
        <location evidence="1">Cell membrane</location>
        <topology evidence="1">Multi-pass membrane protein</topology>
    </subcellularLocation>
</comment>
<dbReference type="GO" id="GO:0016758">
    <property type="term" value="F:hexosyltransferase activity"/>
    <property type="evidence" value="ECO:0007669"/>
    <property type="project" value="InterPro"/>
</dbReference>
<organism evidence="10 11">
    <name type="scientific">Zafaria cholistanensis</name>
    <dbReference type="NCBI Taxonomy" id="1682741"/>
    <lineage>
        <taxon>Bacteria</taxon>
        <taxon>Bacillati</taxon>
        <taxon>Actinomycetota</taxon>
        <taxon>Actinomycetes</taxon>
        <taxon>Micrococcales</taxon>
        <taxon>Micrococcaceae</taxon>
        <taxon>Zafaria</taxon>
    </lineage>
</organism>
<dbReference type="InterPro" id="IPR016570">
    <property type="entry name" value="UCP010361"/>
</dbReference>
<dbReference type="PIRSF" id="PIRSF010361">
    <property type="entry name" value="UCP010361"/>
    <property type="match status" value="1"/>
</dbReference>
<feature type="transmembrane region" description="Helical" evidence="9">
    <location>
        <begin position="144"/>
        <end position="166"/>
    </location>
</feature>
<feature type="region of interest" description="Disordered" evidence="8">
    <location>
        <begin position="482"/>
        <end position="540"/>
    </location>
</feature>
<dbReference type="InterPro" id="IPR018584">
    <property type="entry name" value="GT87"/>
</dbReference>
<dbReference type="Proteomes" id="UP000325307">
    <property type="component" value="Unassembled WGS sequence"/>
</dbReference>
<dbReference type="EMBL" id="BKDJ01000006">
    <property type="protein sequence ID" value="GER23010.1"/>
    <property type="molecule type" value="Genomic_DNA"/>
</dbReference>
<comment type="caution">
    <text evidence="10">The sequence shown here is derived from an EMBL/GenBank/DDBJ whole genome shotgun (WGS) entry which is preliminary data.</text>
</comment>
<evidence type="ECO:0000256" key="4">
    <source>
        <dbReference type="ARBA" id="ARBA00022692"/>
    </source>
</evidence>
<feature type="transmembrane region" description="Helical" evidence="9">
    <location>
        <begin position="385"/>
        <end position="407"/>
    </location>
</feature>
<feature type="compositionally biased region" description="Pro residues" evidence="8">
    <location>
        <begin position="1"/>
        <end position="11"/>
    </location>
</feature>
<feature type="transmembrane region" description="Helical" evidence="9">
    <location>
        <begin position="345"/>
        <end position="365"/>
    </location>
</feature>
<proteinExistence type="inferred from homology"/>
<gene>
    <name evidence="10" type="ORF">NCCP1664_15060</name>
</gene>
<feature type="region of interest" description="Disordered" evidence="8">
    <location>
        <begin position="1"/>
        <end position="21"/>
    </location>
</feature>
<evidence type="ECO:0000256" key="2">
    <source>
        <dbReference type="ARBA" id="ARBA00022475"/>
    </source>
</evidence>
<feature type="transmembrane region" description="Helical" evidence="9">
    <location>
        <begin position="53"/>
        <end position="74"/>
    </location>
</feature>
<feature type="transmembrane region" description="Helical" evidence="9">
    <location>
        <begin position="216"/>
        <end position="244"/>
    </location>
</feature>
<keyword evidence="5 9" id="KW-1133">Transmembrane helix</keyword>
<dbReference type="Pfam" id="PF09594">
    <property type="entry name" value="GT87"/>
    <property type="match status" value="1"/>
</dbReference>
<evidence type="ECO:0000256" key="8">
    <source>
        <dbReference type="SAM" id="MobiDB-lite"/>
    </source>
</evidence>
<keyword evidence="11" id="KW-1185">Reference proteome</keyword>
<dbReference type="AlphaFoldDB" id="A0A5A7NQD1"/>
<reference evidence="10 11" key="1">
    <citation type="submission" date="2019-09" db="EMBL/GenBank/DDBJ databases">
        <title>Arthrobacter zafarii sp. nov., a moderately thermotolerant and halotolerant actinobacterium isolated from Cholistan desert soil of Pakistan.</title>
        <authorList>
            <person name="Amin A."/>
            <person name="Ahmed I."/>
            <person name="Khalid N."/>
            <person name="Schumann P."/>
            <person name="Busse H.J."/>
            <person name="Khan I.U."/>
            <person name="Li S."/>
            <person name="Li W.J."/>
        </authorList>
    </citation>
    <scope>NUCLEOTIDE SEQUENCE [LARGE SCALE GENOMIC DNA]</scope>
    <source>
        <strain evidence="10 11">NCCP-1664</strain>
    </source>
</reference>
<feature type="transmembrane region" description="Helical" evidence="9">
    <location>
        <begin position="320"/>
        <end position="338"/>
    </location>
</feature>
<evidence type="ECO:0000256" key="7">
    <source>
        <dbReference type="ARBA" id="ARBA00024033"/>
    </source>
</evidence>
<feature type="compositionally biased region" description="Pro residues" evidence="8">
    <location>
        <begin position="499"/>
        <end position="522"/>
    </location>
</feature>
<keyword evidence="4 9" id="KW-0812">Transmembrane</keyword>
<dbReference type="GO" id="GO:0005886">
    <property type="term" value="C:plasma membrane"/>
    <property type="evidence" value="ECO:0007669"/>
    <property type="project" value="UniProtKB-SubCell"/>
</dbReference>